<evidence type="ECO:0000313" key="2">
    <source>
        <dbReference type="Proteomes" id="UP000002301"/>
    </source>
</evidence>
<accession>A6WWJ1</accession>
<organism evidence="1 2">
    <name type="scientific">Brucella anthropi (strain ATCC 49188 / DSM 6882 / CCUG 24695 / JCM 21032 / LMG 3331 / NBRC 15819 / NCTC 12168 / Alc 37)</name>
    <name type="common">Ochrobactrum anthropi</name>
    <dbReference type="NCBI Taxonomy" id="439375"/>
    <lineage>
        <taxon>Bacteria</taxon>
        <taxon>Pseudomonadati</taxon>
        <taxon>Pseudomonadota</taxon>
        <taxon>Alphaproteobacteria</taxon>
        <taxon>Hyphomicrobiales</taxon>
        <taxon>Brucellaceae</taxon>
        <taxon>Brucella/Ochrobactrum group</taxon>
        <taxon>Brucella</taxon>
    </lineage>
</organism>
<dbReference type="HOGENOM" id="CLU_140900_0_2_5"/>
<dbReference type="PhylomeDB" id="A6WWJ1"/>
<evidence type="ECO:0008006" key="3">
    <source>
        <dbReference type="Google" id="ProtNLM"/>
    </source>
</evidence>
<name>A6WWJ1_BRUA4</name>
<dbReference type="AlphaFoldDB" id="A6WWJ1"/>
<dbReference type="InterPro" id="IPR025528">
    <property type="entry name" value="BrnA_antitoxin"/>
</dbReference>
<dbReference type="EMBL" id="CP000758">
    <property type="protein sequence ID" value="ABS13345.1"/>
    <property type="molecule type" value="Genomic_DNA"/>
</dbReference>
<evidence type="ECO:0000313" key="1">
    <source>
        <dbReference type="EMBL" id="ABS13345.1"/>
    </source>
</evidence>
<sequence length="105" mass="11737">MMGIKFSSKRPLTQEEEAAIQKMIASDPDAPEATDEQLAKAKPFKEALPEMAAKMEKAIRGRPRIDDPKTPVTIRLDQDVVQRFKATGKGWQSRMNEALRKAVGL</sequence>
<reference evidence="1 2" key="1">
    <citation type="journal article" date="2011" name="J. Bacteriol.">
        <title>Genome of Ochrobactrum anthropi ATCC 49188 T, a versatile opportunistic pathogen and symbiont of several eukaryotic hosts.</title>
        <authorList>
            <person name="Chain P.S."/>
            <person name="Lang D.M."/>
            <person name="Comerci D.J."/>
            <person name="Malfatti S.A."/>
            <person name="Vergez L.M."/>
            <person name="Shin M."/>
            <person name="Ugalde R.A."/>
            <person name="Garcia E."/>
            <person name="Tolmasky M.E."/>
        </authorList>
    </citation>
    <scope>NUCLEOTIDE SEQUENCE [LARGE SCALE GENOMIC DNA]</scope>
    <source>
        <strain evidence="2">ATCC 49188 / DSM 6882 / CCUG 24695 / JCM 21032 / LMG 3331 / NBRC 15819 / NCTC 12168 / Alc 37</strain>
    </source>
</reference>
<dbReference type="Proteomes" id="UP000002301">
    <property type="component" value="Chromosome 1"/>
</dbReference>
<dbReference type="Pfam" id="PF14384">
    <property type="entry name" value="BrnA_antitoxin"/>
    <property type="match status" value="1"/>
</dbReference>
<keyword evidence="2" id="KW-1185">Reference proteome</keyword>
<dbReference type="eggNOG" id="COG3514">
    <property type="taxonomic scope" value="Bacteria"/>
</dbReference>
<protein>
    <recommendedName>
        <fullName evidence="3">BrnA antitoxin family protein</fullName>
    </recommendedName>
</protein>
<dbReference type="STRING" id="439375.Oant_0615"/>
<proteinExistence type="predicted"/>
<gene>
    <name evidence="1" type="ordered locus">Oant_0615</name>
</gene>
<dbReference type="KEGG" id="oan:Oant_0615"/>